<protein>
    <submittedName>
        <fullName evidence="1">DUF2867 domain-containing protein</fullName>
    </submittedName>
</protein>
<keyword evidence="2" id="KW-1185">Reference proteome</keyword>
<reference evidence="1 2" key="1">
    <citation type="submission" date="2019-12" db="EMBL/GenBank/DDBJ databases">
        <title>Paraburkholderia acidiphila 7Q-K02 sp. nov and Paraburkholderia acidisoli DHF22 sp. nov., two strains isolated from forest soil.</title>
        <authorList>
            <person name="Gao Z."/>
            <person name="Qiu L."/>
        </authorList>
    </citation>
    <scope>NUCLEOTIDE SEQUENCE [LARGE SCALE GENOMIC DNA]</scope>
    <source>
        <strain evidence="1 2">7Q-K02</strain>
    </source>
</reference>
<accession>A0A7Z2GBG2</accession>
<dbReference type="Pfam" id="PF11066">
    <property type="entry name" value="DUF2867"/>
    <property type="match status" value="1"/>
</dbReference>
<dbReference type="RefSeq" id="WP_158761355.1">
    <property type="nucleotide sequence ID" value="NZ_CP046911.1"/>
</dbReference>
<gene>
    <name evidence="1" type="ORF">FAZ97_25845</name>
</gene>
<dbReference type="EMBL" id="CP046911">
    <property type="protein sequence ID" value="QGZ58420.1"/>
    <property type="molecule type" value="Genomic_DNA"/>
</dbReference>
<dbReference type="InterPro" id="IPR021295">
    <property type="entry name" value="DUF2867"/>
</dbReference>
<dbReference type="KEGG" id="pacp:FAZ97_25845"/>
<proteinExistence type="predicted"/>
<evidence type="ECO:0000313" key="1">
    <source>
        <dbReference type="EMBL" id="QGZ58420.1"/>
    </source>
</evidence>
<name>A0A7Z2GBG2_9BURK</name>
<dbReference type="OrthoDB" id="7058586at2"/>
<evidence type="ECO:0000313" key="2">
    <source>
        <dbReference type="Proteomes" id="UP000434209"/>
    </source>
</evidence>
<dbReference type="AlphaFoldDB" id="A0A7Z2GBG2"/>
<dbReference type="Proteomes" id="UP000434209">
    <property type="component" value="Chromosome 3"/>
</dbReference>
<sequence length="171" mass="19173">MSSYSKIEQSVLPPASQLSSSYGRADFADAFSVDLPERAGHDVEALARHVFANQPAWIAMLLGIRDTLVRPLGLKTTADFKEKGGDRISLFHVFERSDDEIVLGEDDTHLDFRVSVLVRPSSHSRFRLTVTTLVFYNRPLGRAYITLIAPFHRAVVRASLHRAQRLGWPNA</sequence>
<organism evidence="1 2">
    <name type="scientific">Paraburkholderia acidiphila</name>
    <dbReference type="NCBI Taxonomy" id="2571747"/>
    <lineage>
        <taxon>Bacteria</taxon>
        <taxon>Pseudomonadati</taxon>
        <taxon>Pseudomonadota</taxon>
        <taxon>Betaproteobacteria</taxon>
        <taxon>Burkholderiales</taxon>
        <taxon>Burkholderiaceae</taxon>
        <taxon>Paraburkholderia</taxon>
    </lineage>
</organism>